<evidence type="ECO:0000313" key="4">
    <source>
        <dbReference type="Proteomes" id="UP001439008"/>
    </source>
</evidence>
<protein>
    <submittedName>
        <fullName evidence="3">Pre-mRNA-splicing factor cwc26</fullName>
    </submittedName>
</protein>
<accession>A0ABV2AKG2</accession>
<sequence>MPIAPKILKRYSSKKKHRRKGENIVADLDEIPNHETKTDPSATKITTDNTANPKDRQITFIPMNDGSGWVNIKAEKDDSTFRQTAKNSPKIEKVAKRHDSDVSENSDVDSNSKSEIFDGPKNKTDVSSDEESELDFDAQKPKLPEKKERPRYKKSNMSRLLKEDDPDLAGMVWGKGYVQHQKEKTDKEELKKMAEKPFSRTIEDEELNLFLRNKRRWGDPMSKNKIRKKIKTGKTDRPICRYRFPNRYNIAPGYRWDGIDRSN</sequence>
<evidence type="ECO:0000313" key="3">
    <source>
        <dbReference type="EMBL" id="MES1919974.1"/>
    </source>
</evidence>
<feature type="compositionally biased region" description="Basic and acidic residues" evidence="2">
    <location>
        <begin position="110"/>
        <end position="126"/>
    </location>
</feature>
<name>A0ABV2AKG2_9EUKA</name>
<feature type="region of interest" description="Disordered" evidence="2">
    <location>
        <begin position="1"/>
        <end position="163"/>
    </location>
</feature>
<feature type="compositionally biased region" description="Polar residues" evidence="2">
    <location>
        <begin position="39"/>
        <end position="52"/>
    </location>
</feature>
<evidence type="ECO:0000256" key="1">
    <source>
        <dbReference type="ARBA" id="ARBA00011069"/>
    </source>
</evidence>
<comment type="similarity">
    <text evidence="1">Belongs to the CWC26 family.</text>
</comment>
<keyword evidence="4" id="KW-1185">Reference proteome</keyword>
<feature type="compositionally biased region" description="Basic and acidic residues" evidence="2">
    <location>
        <begin position="89"/>
        <end position="101"/>
    </location>
</feature>
<feature type="compositionally biased region" description="Basic and acidic residues" evidence="2">
    <location>
        <begin position="137"/>
        <end position="148"/>
    </location>
</feature>
<comment type="caution">
    <text evidence="3">The sequence shown here is derived from an EMBL/GenBank/DDBJ whole genome shotgun (WGS) entry which is preliminary data.</text>
</comment>
<reference evidence="3 4" key="1">
    <citation type="journal article" date="2024" name="BMC Biol.">
        <title>Comparative genomics of Ascetosporea gives new insight into the evolutionary basis for animal parasitism in Rhizaria.</title>
        <authorList>
            <person name="Hiltunen Thoren M."/>
            <person name="Onut-Brannstrom I."/>
            <person name="Alfjorden A."/>
            <person name="Peckova H."/>
            <person name="Swords F."/>
            <person name="Hooper C."/>
            <person name="Holzer A.S."/>
            <person name="Bass D."/>
            <person name="Burki F."/>
        </authorList>
    </citation>
    <scope>NUCLEOTIDE SEQUENCE [LARGE SCALE GENOMIC DNA]</scope>
    <source>
        <strain evidence="3">20-A016</strain>
    </source>
</reference>
<feature type="compositionally biased region" description="Basic residues" evidence="2">
    <location>
        <begin position="7"/>
        <end position="20"/>
    </location>
</feature>
<evidence type="ECO:0000256" key="2">
    <source>
        <dbReference type="SAM" id="MobiDB-lite"/>
    </source>
</evidence>
<dbReference type="EMBL" id="JBDODL010000465">
    <property type="protein sequence ID" value="MES1919974.1"/>
    <property type="molecule type" value="Genomic_DNA"/>
</dbReference>
<organism evidence="3 4">
    <name type="scientific">Bonamia ostreae</name>
    <dbReference type="NCBI Taxonomy" id="126728"/>
    <lineage>
        <taxon>Eukaryota</taxon>
        <taxon>Sar</taxon>
        <taxon>Rhizaria</taxon>
        <taxon>Endomyxa</taxon>
        <taxon>Ascetosporea</taxon>
        <taxon>Haplosporida</taxon>
        <taxon>Bonamia</taxon>
    </lineage>
</organism>
<dbReference type="PANTHER" id="PTHR31809">
    <property type="entry name" value="BUD13 HOMOLOG"/>
    <property type="match status" value="1"/>
</dbReference>
<dbReference type="InterPro" id="IPR051112">
    <property type="entry name" value="CWC26_splicing_factor"/>
</dbReference>
<dbReference type="PANTHER" id="PTHR31809:SF0">
    <property type="entry name" value="BUD13 HOMOLOG"/>
    <property type="match status" value="1"/>
</dbReference>
<feature type="non-terminal residue" evidence="3">
    <location>
        <position position="263"/>
    </location>
</feature>
<feature type="compositionally biased region" description="Acidic residues" evidence="2">
    <location>
        <begin position="127"/>
        <end position="136"/>
    </location>
</feature>
<dbReference type="Proteomes" id="UP001439008">
    <property type="component" value="Unassembled WGS sequence"/>
</dbReference>
<proteinExistence type="inferred from homology"/>
<gene>
    <name evidence="3" type="primary">CWC26</name>
    <name evidence="3" type="ORF">MHBO_001711</name>
</gene>
<dbReference type="Pfam" id="PF09736">
    <property type="entry name" value="Bud13"/>
    <property type="match status" value="1"/>
</dbReference>
<dbReference type="InterPro" id="IPR018609">
    <property type="entry name" value="Bud13"/>
</dbReference>